<keyword evidence="1" id="KW-0732">Signal</keyword>
<comment type="caution">
    <text evidence="3">The sequence shown here is derived from an EMBL/GenBank/DDBJ whole genome shotgun (WGS) entry which is preliminary data.</text>
</comment>
<accession>A0A2K3QGC4</accession>
<dbReference type="STRING" id="45235.A0A2K3QGC4"/>
<dbReference type="InterPro" id="IPR001214">
    <property type="entry name" value="SET_dom"/>
</dbReference>
<dbReference type="InterPro" id="IPR053185">
    <property type="entry name" value="SET_domain_protein"/>
</dbReference>
<name>A0A2K3QGC4_9HYPO</name>
<dbReference type="CDD" id="cd20071">
    <property type="entry name" value="SET_SMYD"/>
    <property type="match status" value="1"/>
</dbReference>
<evidence type="ECO:0000256" key="1">
    <source>
        <dbReference type="SAM" id="SignalP"/>
    </source>
</evidence>
<reference evidence="3 4" key="1">
    <citation type="submission" date="2017-08" db="EMBL/GenBank/DDBJ databases">
        <title>Harnessing the power of phylogenomics to disentangle the directionality and signatures of interkingdom host jumping in the parasitic fungal genus Tolypocladium.</title>
        <authorList>
            <person name="Quandt C.A."/>
            <person name="Patterson W."/>
            <person name="Spatafora J.W."/>
        </authorList>
    </citation>
    <scope>NUCLEOTIDE SEQUENCE [LARGE SCALE GENOMIC DNA]</scope>
    <source>
        <strain evidence="3 4">CBS 113982</strain>
    </source>
</reference>
<dbReference type="AlphaFoldDB" id="A0A2K3QGC4"/>
<evidence type="ECO:0000313" key="4">
    <source>
        <dbReference type="Proteomes" id="UP000236621"/>
    </source>
</evidence>
<dbReference type="Gene3D" id="2.170.270.10">
    <property type="entry name" value="SET domain"/>
    <property type="match status" value="1"/>
</dbReference>
<feature type="signal peptide" evidence="1">
    <location>
        <begin position="1"/>
        <end position="20"/>
    </location>
</feature>
<feature type="chain" id="PRO_5014355622" evidence="1">
    <location>
        <begin position="21"/>
        <end position="394"/>
    </location>
</feature>
<evidence type="ECO:0000313" key="3">
    <source>
        <dbReference type="EMBL" id="PNY26563.1"/>
    </source>
</evidence>
<sequence>MSLLALSGFVLLSALATAGGRHIDSRDVCSSSPFQPSTCPHPPSSPWKFRGKCHTPKNTSESFCVYSSHAFADGQGVSILTTLDRAESIRQLPVFGKKGALSGVKTQSSPPYEERELPGRGRGLIANKTLHRGDVIFAQTPILIIDERVWGVLEREQHTELAQAAVDGLPPGSKKVFWELFNRNASDPVISRIYTNAFDCEIEQSGYFIVVPEVSRLNHDCRPNAAYFFDSQTLTHYVHAQTTITPGTEITIAYLNPRMPRQERRIRLSSIWGFDCSCSLCSMHPRLTQESDARLVQMAALLGRLNEWRTASPEIAQTLVSLYDQERIYASCSAYRYAALTSCAAGRRWDTIRYARLAVETGLISWGFRDEDVQAMVRLAEQPERELCWLQRMM</sequence>
<dbReference type="Proteomes" id="UP000236621">
    <property type="component" value="Unassembled WGS sequence"/>
</dbReference>
<protein>
    <submittedName>
        <fullName evidence="3">SET domain-containing protein 5</fullName>
    </submittedName>
</protein>
<organism evidence="3 4">
    <name type="scientific">Tolypocladium capitatum</name>
    <dbReference type="NCBI Taxonomy" id="45235"/>
    <lineage>
        <taxon>Eukaryota</taxon>
        <taxon>Fungi</taxon>
        <taxon>Dikarya</taxon>
        <taxon>Ascomycota</taxon>
        <taxon>Pezizomycotina</taxon>
        <taxon>Sordariomycetes</taxon>
        <taxon>Hypocreomycetidae</taxon>
        <taxon>Hypocreales</taxon>
        <taxon>Ophiocordycipitaceae</taxon>
        <taxon>Tolypocladium</taxon>
    </lineage>
</organism>
<proteinExistence type="predicted"/>
<feature type="domain" description="SET" evidence="2">
    <location>
        <begin position="110"/>
        <end position="255"/>
    </location>
</feature>
<dbReference type="SUPFAM" id="SSF82199">
    <property type="entry name" value="SET domain"/>
    <property type="match status" value="1"/>
</dbReference>
<dbReference type="OrthoDB" id="265717at2759"/>
<dbReference type="InterPro" id="IPR046341">
    <property type="entry name" value="SET_dom_sf"/>
</dbReference>
<dbReference type="PROSITE" id="PS50280">
    <property type="entry name" value="SET"/>
    <property type="match status" value="1"/>
</dbReference>
<dbReference type="EMBL" id="NRSZ01000533">
    <property type="protein sequence ID" value="PNY26563.1"/>
    <property type="molecule type" value="Genomic_DNA"/>
</dbReference>
<keyword evidence="4" id="KW-1185">Reference proteome</keyword>
<dbReference type="PANTHER" id="PTHR47332">
    <property type="entry name" value="SET DOMAIN-CONTAINING PROTEIN 5"/>
    <property type="match status" value="1"/>
</dbReference>
<gene>
    <name evidence="3" type="ORF">TCAP_03502</name>
</gene>
<dbReference type="Pfam" id="PF00856">
    <property type="entry name" value="SET"/>
    <property type="match status" value="1"/>
</dbReference>
<evidence type="ECO:0000259" key="2">
    <source>
        <dbReference type="PROSITE" id="PS50280"/>
    </source>
</evidence>
<dbReference type="SMART" id="SM00317">
    <property type="entry name" value="SET"/>
    <property type="match status" value="1"/>
</dbReference>
<dbReference type="PANTHER" id="PTHR47332:SF6">
    <property type="entry name" value="SET DOMAIN-CONTAINING PROTEIN"/>
    <property type="match status" value="1"/>
</dbReference>